<dbReference type="Pfam" id="PF07885">
    <property type="entry name" value="Ion_trans_2"/>
    <property type="match status" value="1"/>
</dbReference>
<organism evidence="4 5">
    <name type="scientific">Flavivirga amylovorans</name>
    <dbReference type="NCBI Taxonomy" id="870486"/>
    <lineage>
        <taxon>Bacteria</taxon>
        <taxon>Pseudomonadati</taxon>
        <taxon>Bacteroidota</taxon>
        <taxon>Flavobacteriia</taxon>
        <taxon>Flavobacteriales</taxon>
        <taxon>Flavobacteriaceae</taxon>
        <taxon>Flavivirga</taxon>
    </lineage>
</organism>
<dbReference type="Gene3D" id="1.10.287.70">
    <property type="match status" value="1"/>
</dbReference>
<protein>
    <submittedName>
        <fullName evidence="4">Potassium channel family protein</fullName>
    </submittedName>
</protein>
<accession>A0ABT8X5B8</accession>
<keyword evidence="2" id="KW-0812">Transmembrane</keyword>
<keyword evidence="1" id="KW-0175">Coiled coil</keyword>
<feature type="coiled-coil region" evidence="1">
    <location>
        <begin position="46"/>
        <end position="73"/>
    </location>
</feature>
<dbReference type="EMBL" id="JAUOEM010000006">
    <property type="protein sequence ID" value="MDO5989186.1"/>
    <property type="molecule type" value="Genomic_DNA"/>
</dbReference>
<feature type="transmembrane region" description="Helical" evidence="2">
    <location>
        <begin position="7"/>
        <end position="28"/>
    </location>
</feature>
<evidence type="ECO:0000256" key="1">
    <source>
        <dbReference type="SAM" id="Coils"/>
    </source>
</evidence>
<dbReference type="InterPro" id="IPR013099">
    <property type="entry name" value="K_chnl_dom"/>
</dbReference>
<dbReference type="GO" id="GO:0034220">
    <property type="term" value="P:monoatomic ion transmembrane transport"/>
    <property type="evidence" value="ECO:0007669"/>
    <property type="project" value="UniProtKB-KW"/>
</dbReference>
<feature type="transmembrane region" description="Helical" evidence="2">
    <location>
        <begin position="271"/>
        <end position="292"/>
    </location>
</feature>
<dbReference type="SUPFAM" id="SSF81324">
    <property type="entry name" value="Voltage-gated potassium channels"/>
    <property type="match status" value="1"/>
</dbReference>
<keyword evidence="5" id="KW-1185">Reference proteome</keyword>
<keyword evidence="2" id="KW-0472">Membrane</keyword>
<evidence type="ECO:0000313" key="5">
    <source>
        <dbReference type="Proteomes" id="UP001176891"/>
    </source>
</evidence>
<gene>
    <name evidence="4" type="ORF">Q4Q39_17415</name>
</gene>
<keyword evidence="4" id="KW-0406">Ion transport</keyword>
<evidence type="ECO:0000259" key="3">
    <source>
        <dbReference type="Pfam" id="PF07885"/>
    </source>
</evidence>
<reference evidence="4" key="1">
    <citation type="submission" date="2023-07" db="EMBL/GenBank/DDBJ databases">
        <title>Two novel species in the genus Flavivirga.</title>
        <authorList>
            <person name="Kwon K."/>
        </authorList>
    </citation>
    <scope>NUCLEOTIDE SEQUENCE</scope>
    <source>
        <strain evidence="4">KACC 14157</strain>
    </source>
</reference>
<keyword evidence="2" id="KW-1133">Transmembrane helix</keyword>
<keyword evidence="4" id="KW-0407">Ion channel</keyword>
<dbReference type="RefSeq" id="WP_303283835.1">
    <property type="nucleotide sequence ID" value="NZ_JAUOEM010000006.1"/>
</dbReference>
<keyword evidence="4" id="KW-0813">Transport</keyword>
<evidence type="ECO:0000313" key="4">
    <source>
        <dbReference type="EMBL" id="MDO5989186.1"/>
    </source>
</evidence>
<name>A0ABT8X5B8_9FLAO</name>
<comment type="caution">
    <text evidence="4">The sequence shown here is derived from an EMBL/GenBank/DDBJ whole genome shotgun (WGS) entry which is preliminary data.</text>
</comment>
<proteinExistence type="predicted"/>
<feature type="domain" description="Potassium channel" evidence="3">
    <location>
        <begin position="242"/>
        <end position="290"/>
    </location>
</feature>
<evidence type="ECO:0000256" key="2">
    <source>
        <dbReference type="SAM" id="Phobius"/>
    </source>
</evidence>
<dbReference type="Proteomes" id="UP001176891">
    <property type="component" value="Unassembled WGS sequence"/>
</dbReference>
<sequence>MKINFKYSYFSFVLLYILIQLFFAIIYYKIYIHDNNNFFFFKEILNSQRNIKIEEFEKEKEKFKQENVRAYKNYLALTNDTILKEKYLNTELPYLKKVIKKIPDKYFTKTLINRAFNNNDTVISFNYDHWNFQKKYDNKNNNFPVNLVPLYDIKNFYINISSYTTSKPDNLIFSYNYFLDKRSYIFDKHSKSFWNFKKDLLSSLENQDELINFYFNTHTKDVISKYKNQIKEYKQLASATKDVWGFSDFIYFSVTVVGNGDITPNSTLCRLMVALQTIANLILTVVLADFILSKKNTIKKN</sequence>